<dbReference type="AlphaFoldDB" id="A0A0F9GXK5"/>
<accession>A0A0F9GXK5</accession>
<comment type="caution">
    <text evidence="2">The sequence shown here is derived from an EMBL/GenBank/DDBJ whole genome shotgun (WGS) entry which is preliminary data.</text>
</comment>
<evidence type="ECO:0000256" key="1">
    <source>
        <dbReference type="SAM" id="MobiDB-lite"/>
    </source>
</evidence>
<name>A0A0F9GXK5_9ZZZZ</name>
<sequence>MKIPTSYVRPDEPSRGLFEGPRSIPGKGKRWIQAIYVIRDDTIAEYVQDLGSASDYERIQPMFIPGFGDDTVAEVQALAEKNRHDTYWAGRVDEMLAGSTLIEDHLKQLEVNRLAIRNRSQFGPGYTAQRNGYPRAAAKEKYA</sequence>
<protein>
    <submittedName>
        <fullName evidence="2">Uncharacterized protein</fullName>
    </submittedName>
</protein>
<evidence type="ECO:0000313" key="2">
    <source>
        <dbReference type="EMBL" id="KKM03509.1"/>
    </source>
</evidence>
<proteinExistence type="predicted"/>
<gene>
    <name evidence="2" type="ORF">LCGC14_1773740</name>
</gene>
<feature type="region of interest" description="Disordered" evidence="1">
    <location>
        <begin position="1"/>
        <end position="20"/>
    </location>
</feature>
<organism evidence="2">
    <name type="scientific">marine sediment metagenome</name>
    <dbReference type="NCBI Taxonomy" id="412755"/>
    <lineage>
        <taxon>unclassified sequences</taxon>
        <taxon>metagenomes</taxon>
        <taxon>ecological metagenomes</taxon>
    </lineage>
</organism>
<reference evidence="2" key="1">
    <citation type="journal article" date="2015" name="Nature">
        <title>Complex archaea that bridge the gap between prokaryotes and eukaryotes.</title>
        <authorList>
            <person name="Spang A."/>
            <person name="Saw J.H."/>
            <person name="Jorgensen S.L."/>
            <person name="Zaremba-Niedzwiedzka K."/>
            <person name="Martijn J."/>
            <person name="Lind A.E."/>
            <person name="van Eijk R."/>
            <person name="Schleper C."/>
            <person name="Guy L."/>
            <person name="Ettema T.J."/>
        </authorList>
    </citation>
    <scope>NUCLEOTIDE SEQUENCE</scope>
</reference>
<dbReference type="EMBL" id="LAZR01016665">
    <property type="protein sequence ID" value="KKM03509.1"/>
    <property type="molecule type" value="Genomic_DNA"/>
</dbReference>